<protein>
    <submittedName>
        <fullName evidence="1">Uncharacterized protein</fullName>
    </submittedName>
</protein>
<accession>A0A951QMQ5</accession>
<dbReference type="AlphaFoldDB" id="A0A951QMQ5"/>
<evidence type="ECO:0000313" key="2">
    <source>
        <dbReference type="Proteomes" id="UP000729701"/>
    </source>
</evidence>
<gene>
    <name evidence="1" type="ORF">KME60_15070</name>
</gene>
<reference evidence="1" key="2">
    <citation type="journal article" date="2022" name="Microbiol. Resour. Announc.">
        <title>Metagenome Sequencing to Explore Phylogenomics of Terrestrial Cyanobacteria.</title>
        <authorList>
            <person name="Ward R.D."/>
            <person name="Stajich J.E."/>
            <person name="Johansen J.R."/>
            <person name="Huntemann M."/>
            <person name="Clum A."/>
            <person name="Foster B."/>
            <person name="Foster B."/>
            <person name="Roux S."/>
            <person name="Palaniappan K."/>
            <person name="Varghese N."/>
            <person name="Mukherjee S."/>
            <person name="Reddy T.B.K."/>
            <person name="Daum C."/>
            <person name="Copeland A."/>
            <person name="Chen I.A."/>
            <person name="Ivanova N.N."/>
            <person name="Kyrpides N.C."/>
            <person name="Shapiro N."/>
            <person name="Eloe-Fadrosh E.A."/>
            <person name="Pietrasiak N."/>
        </authorList>
    </citation>
    <scope>NUCLEOTIDE SEQUENCE</scope>
    <source>
        <strain evidence="1">GSE-NOS-MK-12-04C</strain>
    </source>
</reference>
<name>A0A951QMQ5_9CYAN</name>
<sequence>MAKNRVLICTFLALTSGFFGGYLGGQISFNLHYQKCQNQAWGVKEMCGAWETPSAIWHGSRMGITGLWTGTILGGFFGGLITQVGKNGKVRS</sequence>
<reference evidence="1" key="1">
    <citation type="submission" date="2021-05" db="EMBL/GenBank/DDBJ databases">
        <authorList>
            <person name="Pietrasiak N."/>
            <person name="Ward R."/>
            <person name="Stajich J.E."/>
            <person name="Kurbessoian T."/>
        </authorList>
    </citation>
    <scope>NUCLEOTIDE SEQUENCE</scope>
    <source>
        <strain evidence="1">GSE-NOS-MK-12-04C</strain>
    </source>
</reference>
<organism evidence="1 2">
    <name type="scientific">Cyanomargarita calcarea GSE-NOS-MK-12-04C</name>
    <dbReference type="NCBI Taxonomy" id="2839659"/>
    <lineage>
        <taxon>Bacteria</taxon>
        <taxon>Bacillati</taxon>
        <taxon>Cyanobacteriota</taxon>
        <taxon>Cyanophyceae</taxon>
        <taxon>Nostocales</taxon>
        <taxon>Cyanomargaritaceae</taxon>
        <taxon>Cyanomargarita</taxon>
    </lineage>
</organism>
<comment type="caution">
    <text evidence="1">The sequence shown here is derived from an EMBL/GenBank/DDBJ whole genome shotgun (WGS) entry which is preliminary data.</text>
</comment>
<dbReference type="Proteomes" id="UP000729701">
    <property type="component" value="Unassembled WGS sequence"/>
</dbReference>
<evidence type="ECO:0000313" key="1">
    <source>
        <dbReference type="EMBL" id="MBW4668706.1"/>
    </source>
</evidence>
<dbReference type="EMBL" id="JAHHGZ010000014">
    <property type="protein sequence ID" value="MBW4668706.1"/>
    <property type="molecule type" value="Genomic_DNA"/>
</dbReference>
<proteinExistence type="predicted"/>